<evidence type="ECO:0000256" key="4">
    <source>
        <dbReference type="ARBA" id="ARBA00022803"/>
    </source>
</evidence>
<dbReference type="PANTHER" id="PTHR15081">
    <property type="entry name" value="NUCLEAR AUTOANTIGENIC SPERM PROTEIN NASP -RELATED"/>
    <property type="match status" value="1"/>
</dbReference>
<gene>
    <name evidence="8" type="ORF">CONCODRAFT_7691</name>
</gene>
<dbReference type="AlphaFoldDB" id="A0A137P4D8"/>
<dbReference type="InterPro" id="IPR011990">
    <property type="entry name" value="TPR-like_helical_dom_sf"/>
</dbReference>
<dbReference type="Proteomes" id="UP000070444">
    <property type="component" value="Unassembled WGS sequence"/>
</dbReference>
<comment type="similarity">
    <text evidence="2">Belongs to the NASP family.</text>
</comment>
<dbReference type="SUPFAM" id="SSF48452">
    <property type="entry name" value="TPR-like"/>
    <property type="match status" value="1"/>
</dbReference>
<dbReference type="Pfam" id="PF13424">
    <property type="entry name" value="TPR_12"/>
    <property type="match status" value="1"/>
</dbReference>
<dbReference type="STRING" id="796925.A0A137P4D8"/>
<evidence type="ECO:0000313" key="8">
    <source>
        <dbReference type="EMBL" id="KXN69866.1"/>
    </source>
</evidence>
<sequence>MSSNQDNNQPQENEFEGQMEFMKQAIDNSLQIGNKFLMNEEYEGAIEQFSAAVQVSEMLYGEKHINSAFPNYKYGYALFKSAVANRRALDMDAANDAHEDEEMEEQAKTNLQASSSNIQIDAAEDLDQVEDDDDEAEDEDDEGEDGEGDENGEEGEDVGDVDDLTFSYHVLSGSLNIYKIELQKDPKNTTLRDQMCQVYIAMGDASLESENFENAIENYKEAESNIREYFGDQLRRLSEVLFLLGMAYEYQVDYQQSQKVFEEVKTLLTKRKSELDLEKSAEKEEDKDLDQLIKEVNERIQDAIMNENLSSVIADALQKQKEKETIKIDPELIAQARDVSSLIKRKRNDEAEASSNSKEAKTE</sequence>
<feature type="compositionally biased region" description="Polar residues" evidence="7">
    <location>
        <begin position="108"/>
        <end position="119"/>
    </location>
</feature>
<evidence type="ECO:0000256" key="1">
    <source>
        <dbReference type="ARBA" id="ARBA00004123"/>
    </source>
</evidence>
<evidence type="ECO:0000256" key="5">
    <source>
        <dbReference type="ARBA" id="ARBA00023242"/>
    </source>
</evidence>
<proteinExistence type="inferred from homology"/>
<dbReference type="SMART" id="SM00028">
    <property type="entry name" value="TPR"/>
    <property type="match status" value="3"/>
</dbReference>
<dbReference type="GO" id="GO:0005654">
    <property type="term" value="C:nucleoplasm"/>
    <property type="evidence" value="ECO:0007669"/>
    <property type="project" value="TreeGrafter"/>
</dbReference>
<evidence type="ECO:0000256" key="3">
    <source>
        <dbReference type="ARBA" id="ARBA00022737"/>
    </source>
</evidence>
<dbReference type="GO" id="GO:0034080">
    <property type="term" value="P:CENP-A containing chromatin assembly"/>
    <property type="evidence" value="ECO:0007669"/>
    <property type="project" value="TreeGrafter"/>
</dbReference>
<keyword evidence="5" id="KW-0539">Nucleus</keyword>
<comment type="subcellular location">
    <subcellularLocation>
        <location evidence="1">Nucleus</location>
    </subcellularLocation>
</comment>
<keyword evidence="3" id="KW-0677">Repeat</keyword>
<feature type="region of interest" description="Disordered" evidence="7">
    <location>
        <begin position="96"/>
        <end position="161"/>
    </location>
</feature>
<evidence type="ECO:0000256" key="2">
    <source>
        <dbReference type="ARBA" id="ARBA00008402"/>
    </source>
</evidence>
<evidence type="ECO:0000256" key="6">
    <source>
        <dbReference type="SAM" id="Coils"/>
    </source>
</evidence>
<organism evidence="8 9">
    <name type="scientific">Conidiobolus coronatus (strain ATCC 28846 / CBS 209.66 / NRRL 28638)</name>
    <name type="common">Delacroixia coronata</name>
    <dbReference type="NCBI Taxonomy" id="796925"/>
    <lineage>
        <taxon>Eukaryota</taxon>
        <taxon>Fungi</taxon>
        <taxon>Fungi incertae sedis</taxon>
        <taxon>Zoopagomycota</taxon>
        <taxon>Entomophthoromycotina</taxon>
        <taxon>Entomophthoromycetes</taxon>
        <taxon>Entomophthorales</taxon>
        <taxon>Ancylistaceae</taxon>
        <taxon>Conidiobolus</taxon>
    </lineage>
</organism>
<dbReference type="GO" id="GO:0006335">
    <property type="term" value="P:DNA replication-dependent chromatin assembly"/>
    <property type="evidence" value="ECO:0007669"/>
    <property type="project" value="TreeGrafter"/>
</dbReference>
<evidence type="ECO:0000313" key="9">
    <source>
        <dbReference type="Proteomes" id="UP000070444"/>
    </source>
</evidence>
<dbReference type="PANTHER" id="PTHR15081:SF1">
    <property type="entry name" value="NUCLEAR AUTOANTIGENIC SPERM PROTEIN"/>
    <property type="match status" value="1"/>
</dbReference>
<dbReference type="OrthoDB" id="5587616at2759"/>
<dbReference type="InterPro" id="IPR019734">
    <property type="entry name" value="TPR_rpt"/>
</dbReference>
<name>A0A137P4D8_CONC2</name>
<keyword evidence="6" id="KW-0175">Coiled coil</keyword>
<dbReference type="OMA" id="VAWEILD"/>
<dbReference type="GO" id="GO:0042393">
    <property type="term" value="F:histone binding"/>
    <property type="evidence" value="ECO:0007669"/>
    <property type="project" value="TreeGrafter"/>
</dbReference>
<dbReference type="InterPro" id="IPR051730">
    <property type="entry name" value="NASP-like"/>
</dbReference>
<reference evidence="8 9" key="1">
    <citation type="journal article" date="2015" name="Genome Biol. Evol.">
        <title>Phylogenomic analyses indicate that early fungi evolved digesting cell walls of algal ancestors of land plants.</title>
        <authorList>
            <person name="Chang Y."/>
            <person name="Wang S."/>
            <person name="Sekimoto S."/>
            <person name="Aerts A.L."/>
            <person name="Choi C."/>
            <person name="Clum A."/>
            <person name="LaButti K.M."/>
            <person name="Lindquist E.A."/>
            <person name="Yee Ngan C."/>
            <person name="Ohm R.A."/>
            <person name="Salamov A.A."/>
            <person name="Grigoriev I.V."/>
            <person name="Spatafora J.W."/>
            <person name="Berbee M.L."/>
        </authorList>
    </citation>
    <scope>NUCLEOTIDE SEQUENCE [LARGE SCALE GENOMIC DNA]</scope>
    <source>
        <strain evidence="8 9">NRRL 28638</strain>
    </source>
</reference>
<feature type="region of interest" description="Disordered" evidence="7">
    <location>
        <begin position="344"/>
        <end position="363"/>
    </location>
</feature>
<keyword evidence="4" id="KW-0802">TPR repeat</keyword>
<feature type="coiled-coil region" evidence="6">
    <location>
        <begin position="202"/>
        <end position="232"/>
    </location>
</feature>
<accession>A0A137P4D8</accession>
<dbReference type="Gene3D" id="1.25.40.10">
    <property type="entry name" value="Tetratricopeptide repeat domain"/>
    <property type="match status" value="1"/>
</dbReference>
<dbReference type="EMBL" id="KQ964521">
    <property type="protein sequence ID" value="KXN69866.1"/>
    <property type="molecule type" value="Genomic_DNA"/>
</dbReference>
<keyword evidence="9" id="KW-1185">Reference proteome</keyword>
<evidence type="ECO:0000256" key="7">
    <source>
        <dbReference type="SAM" id="MobiDB-lite"/>
    </source>
</evidence>
<feature type="compositionally biased region" description="Acidic residues" evidence="7">
    <location>
        <begin position="122"/>
        <end position="161"/>
    </location>
</feature>
<protein>
    <submittedName>
        <fullName evidence="8">Uncharacterized protein</fullName>
    </submittedName>
</protein>